<evidence type="ECO:0000313" key="2">
    <source>
        <dbReference type="Proteomes" id="UP000225740"/>
    </source>
</evidence>
<evidence type="ECO:0000313" key="1">
    <source>
        <dbReference type="EMBL" id="PHQ32064.1"/>
    </source>
</evidence>
<reference evidence="1 2" key="1">
    <citation type="submission" date="2017-06" db="EMBL/GenBank/DDBJ databases">
        <title>Description of Rhodopirellula bahusiensis sp. nov.</title>
        <authorList>
            <person name="Kizina J."/>
            <person name="Harder J."/>
        </authorList>
    </citation>
    <scope>NUCLEOTIDE SEQUENCE [LARGE SCALE GENOMIC DNA]</scope>
    <source>
        <strain evidence="1 2">SWK21</strain>
    </source>
</reference>
<comment type="caution">
    <text evidence="1">The sequence shown here is derived from an EMBL/GenBank/DDBJ whole genome shotgun (WGS) entry which is preliminary data.</text>
</comment>
<proteinExistence type="predicted"/>
<name>A0A2G1VZ57_9BACT</name>
<protein>
    <submittedName>
        <fullName evidence="1">Uncharacterized protein</fullName>
    </submittedName>
</protein>
<accession>A0A2G1VZ57</accession>
<organism evidence="1 2">
    <name type="scientific">Rhodopirellula bahusiensis</name>
    <dbReference type="NCBI Taxonomy" id="2014065"/>
    <lineage>
        <taxon>Bacteria</taxon>
        <taxon>Pseudomonadati</taxon>
        <taxon>Planctomycetota</taxon>
        <taxon>Planctomycetia</taxon>
        <taxon>Pirellulales</taxon>
        <taxon>Pirellulaceae</taxon>
        <taxon>Rhodopirellula</taxon>
    </lineage>
</organism>
<keyword evidence="2" id="KW-1185">Reference proteome</keyword>
<sequence>MWRHLFPIGVDVLWFMLRHGCDRLERLGTLSVPMVPGVRLFLVGLAELQAKPGRSKLTTIAHNANRCPSRLGSISDAVVEDRVAATSTI</sequence>
<dbReference type="Proteomes" id="UP000225740">
    <property type="component" value="Unassembled WGS sequence"/>
</dbReference>
<dbReference type="EMBL" id="NIZW01000033">
    <property type="protein sequence ID" value="PHQ32064.1"/>
    <property type="molecule type" value="Genomic_DNA"/>
</dbReference>
<gene>
    <name evidence="1" type="ORF">CEE69_27685</name>
</gene>
<dbReference type="AlphaFoldDB" id="A0A2G1VZ57"/>